<dbReference type="Proteomes" id="UP001500102">
    <property type="component" value="Unassembled WGS sequence"/>
</dbReference>
<dbReference type="RefSeq" id="WP_344367844.1">
    <property type="nucleotide sequence ID" value="NZ_BAAAQB010000041.1"/>
</dbReference>
<dbReference type="InterPro" id="IPR006016">
    <property type="entry name" value="UspA"/>
</dbReference>
<keyword evidence="4" id="KW-1185">Reference proteome</keyword>
<dbReference type="InterPro" id="IPR006015">
    <property type="entry name" value="Universal_stress_UspA"/>
</dbReference>
<evidence type="ECO:0000256" key="1">
    <source>
        <dbReference type="ARBA" id="ARBA00008791"/>
    </source>
</evidence>
<comment type="similarity">
    <text evidence="1">Belongs to the universal stress protein A family.</text>
</comment>
<comment type="caution">
    <text evidence="3">The sequence shown here is derived from an EMBL/GenBank/DDBJ whole genome shotgun (WGS) entry which is preliminary data.</text>
</comment>
<evidence type="ECO:0000313" key="3">
    <source>
        <dbReference type="EMBL" id="GAA2144985.1"/>
    </source>
</evidence>
<dbReference type="Pfam" id="PF00582">
    <property type="entry name" value="Usp"/>
    <property type="match status" value="1"/>
</dbReference>
<feature type="domain" description="UspA" evidence="2">
    <location>
        <begin position="9"/>
        <end position="146"/>
    </location>
</feature>
<organism evidence="3 4">
    <name type="scientific">Arthrobacter humicola</name>
    <dbReference type="NCBI Taxonomy" id="409291"/>
    <lineage>
        <taxon>Bacteria</taxon>
        <taxon>Bacillati</taxon>
        <taxon>Actinomycetota</taxon>
        <taxon>Actinomycetes</taxon>
        <taxon>Micrococcales</taxon>
        <taxon>Micrococcaceae</taxon>
        <taxon>Arthrobacter</taxon>
    </lineage>
</organism>
<dbReference type="PANTHER" id="PTHR46268:SF6">
    <property type="entry name" value="UNIVERSAL STRESS PROTEIN UP12"/>
    <property type="match status" value="1"/>
</dbReference>
<dbReference type="SUPFAM" id="SSF52402">
    <property type="entry name" value="Adenine nucleotide alpha hydrolases-like"/>
    <property type="match status" value="1"/>
</dbReference>
<gene>
    <name evidence="3" type="ORF">GCM10009825_37080</name>
</gene>
<dbReference type="PRINTS" id="PR01438">
    <property type="entry name" value="UNVRSLSTRESS"/>
</dbReference>
<evidence type="ECO:0000259" key="2">
    <source>
        <dbReference type="Pfam" id="PF00582"/>
    </source>
</evidence>
<dbReference type="PANTHER" id="PTHR46268">
    <property type="entry name" value="STRESS RESPONSE PROTEIN NHAX"/>
    <property type="match status" value="1"/>
</dbReference>
<reference evidence="4" key="1">
    <citation type="journal article" date="2019" name="Int. J. Syst. Evol. Microbiol.">
        <title>The Global Catalogue of Microorganisms (GCM) 10K type strain sequencing project: providing services to taxonomists for standard genome sequencing and annotation.</title>
        <authorList>
            <consortium name="The Broad Institute Genomics Platform"/>
            <consortium name="The Broad Institute Genome Sequencing Center for Infectious Disease"/>
            <person name="Wu L."/>
            <person name="Ma J."/>
        </authorList>
    </citation>
    <scope>NUCLEOTIDE SEQUENCE [LARGE SCALE GENOMIC DNA]</scope>
    <source>
        <strain evidence="4">JCM 15921</strain>
    </source>
</reference>
<proteinExistence type="inferred from homology"/>
<dbReference type="CDD" id="cd00293">
    <property type="entry name" value="USP-like"/>
    <property type="match status" value="1"/>
</dbReference>
<dbReference type="EMBL" id="BAAAQB010000041">
    <property type="protein sequence ID" value="GAA2144985.1"/>
    <property type="molecule type" value="Genomic_DNA"/>
</dbReference>
<dbReference type="InterPro" id="IPR014729">
    <property type="entry name" value="Rossmann-like_a/b/a_fold"/>
</dbReference>
<sequence>MTNVDRFVIVVGFDGSKQSHAALEWAIEECQFRDAELRIVTVWDKAPMSWYPALLETAAGEIVAEESPQQQAEQISAAAAQAADAVNVVTRTVQNDSAASAILAAAQEADLVVIGARGHGGFAGLHIGSVSSQVANHCPCPVLVVRPKAAAQAR</sequence>
<accession>A0ABP5LGQ1</accession>
<name>A0ABP5LGQ1_9MICC</name>
<dbReference type="Gene3D" id="3.40.50.620">
    <property type="entry name" value="HUPs"/>
    <property type="match status" value="1"/>
</dbReference>
<protein>
    <recommendedName>
        <fullName evidence="2">UspA domain-containing protein</fullName>
    </recommendedName>
</protein>
<evidence type="ECO:0000313" key="4">
    <source>
        <dbReference type="Proteomes" id="UP001500102"/>
    </source>
</evidence>